<dbReference type="InterPro" id="IPR044751">
    <property type="entry name" value="Ion_transp-like_CBS"/>
</dbReference>
<dbReference type="RefSeq" id="WP_076878660.1">
    <property type="nucleotide sequence ID" value="NZ_MLCN01000029.1"/>
</dbReference>
<dbReference type="AlphaFoldDB" id="A0A1S8CTA5"/>
<comment type="function">
    <text evidence="4">Plays a role in the transport of magnesium and cobalt ions.</text>
</comment>
<feature type="domain" description="CBS" evidence="7">
    <location>
        <begin position="128"/>
        <end position="185"/>
    </location>
</feature>
<dbReference type="PANTHER" id="PTHR22777:SF27">
    <property type="entry name" value="MAGNESIUM AND COBALT EFFLUX PROTEIN CORC"/>
    <property type="match status" value="1"/>
</dbReference>
<dbReference type="InterPro" id="IPR046342">
    <property type="entry name" value="CBS_dom_sf"/>
</dbReference>
<dbReference type="Pfam" id="PF00571">
    <property type="entry name" value="CBS"/>
    <property type="match status" value="2"/>
</dbReference>
<dbReference type="SUPFAM" id="SSF54631">
    <property type="entry name" value="CBS-domain pair"/>
    <property type="match status" value="1"/>
</dbReference>
<evidence type="ECO:0000256" key="6">
    <source>
        <dbReference type="PROSITE-ProRule" id="PRU00703"/>
    </source>
</evidence>
<dbReference type="FunFam" id="3.10.580.10:FF:000002">
    <property type="entry name" value="Magnesium/cobalt efflux protein CorC"/>
    <property type="match status" value="1"/>
</dbReference>
<evidence type="ECO:0000313" key="8">
    <source>
        <dbReference type="EMBL" id="ONG38697.1"/>
    </source>
</evidence>
<dbReference type="SMART" id="SM01091">
    <property type="entry name" value="CorC_HlyC"/>
    <property type="match status" value="1"/>
</dbReference>
<dbReference type="SUPFAM" id="SSF56176">
    <property type="entry name" value="FAD-binding/transporter-associated domain-like"/>
    <property type="match status" value="1"/>
</dbReference>
<accession>A0A1S8CTA5</accession>
<organism evidence="8 9">
    <name type="scientific">Alkanindiges hydrocarboniclasticus</name>
    <dbReference type="NCBI Taxonomy" id="1907941"/>
    <lineage>
        <taxon>Bacteria</taxon>
        <taxon>Pseudomonadati</taxon>
        <taxon>Pseudomonadota</taxon>
        <taxon>Gammaproteobacteria</taxon>
        <taxon>Moraxellales</taxon>
        <taxon>Moraxellaceae</taxon>
        <taxon>Alkanindiges</taxon>
    </lineage>
</organism>
<comment type="similarity">
    <text evidence="1">Belongs to the UPF0053 family.</text>
</comment>
<comment type="caution">
    <text evidence="8">The sequence shown here is derived from an EMBL/GenBank/DDBJ whole genome shotgun (WGS) entry which is preliminary data.</text>
</comment>
<evidence type="ECO:0000313" key="9">
    <source>
        <dbReference type="Proteomes" id="UP000192132"/>
    </source>
</evidence>
<proteinExistence type="inferred from homology"/>
<evidence type="ECO:0000256" key="3">
    <source>
        <dbReference type="ARBA" id="ARBA00023122"/>
    </source>
</evidence>
<reference evidence="8 9" key="1">
    <citation type="submission" date="2016-10" db="EMBL/GenBank/DDBJ databases">
        <title>Draft Genome sequence of Alkanindiges sp. strain H1.</title>
        <authorList>
            <person name="Subhash Y."/>
            <person name="Lee S."/>
        </authorList>
    </citation>
    <scope>NUCLEOTIDE SEQUENCE [LARGE SCALE GENOMIC DNA]</scope>
    <source>
        <strain evidence="8 9">H1</strain>
    </source>
</reference>
<dbReference type="CDD" id="cd04590">
    <property type="entry name" value="CBS_pair_CorC_HlyC_assoc"/>
    <property type="match status" value="1"/>
</dbReference>
<dbReference type="EMBL" id="MLCN01000029">
    <property type="protein sequence ID" value="ONG38697.1"/>
    <property type="molecule type" value="Genomic_DNA"/>
</dbReference>
<dbReference type="Gene3D" id="3.10.580.10">
    <property type="entry name" value="CBS-domain"/>
    <property type="match status" value="1"/>
</dbReference>
<dbReference type="InterPro" id="IPR036318">
    <property type="entry name" value="FAD-bd_PCMH-like_sf"/>
</dbReference>
<dbReference type="GO" id="GO:0005886">
    <property type="term" value="C:plasma membrane"/>
    <property type="evidence" value="ECO:0007669"/>
    <property type="project" value="TreeGrafter"/>
</dbReference>
<dbReference type="Pfam" id="PF03471">
    <property type="entry name" value="CorC_HlyC"/>
    <property type="match status" value="1"/>
</dbReference>
<dbReference type="STRING" id="1907941.BKE30_11015"/>
<name>A0A1S8CTA5_9GAMM</name>
<dbReference type="InterPro" id="IPR000644">
    <property type="entry name" value="CBS_dom"/>
</dbReference>
<keyword evidence="9" id="KW-1185">Reference proteome</keyword>
<feature type="domain" description="CBS" evidence="7">
    <location>
        <begin position="62"/>
        <end position="122"/>
    </location>
</feature>
<dbReference type="Gene3D" id="3.30.465.10">
    <property type="match status" value="1"/>
</dbReference>
<dbReference type="Proteomes" id="UP000192132">
    <property type="component" value="Unassembled WGS sequence"/>
</dbReference>
<dbReference type="OrthoDB" id="9798188at2"/>
<keyword evidence="3 6" id="KW-0129">CBS domain</keyword>
<dbReference type="PANTHER" id="PTHR22777">
    <property type="entry name" value="HEMOLYSIN-RELATED"/>
    <property type="match status" value="1"/>
</dbReference>
<evidence type="ECO:0000256" key="1">
    <source>
        <dbReference type="ARBA" id="ARBA00006337"/>
    </source>
</evidence>
<evidence type="ECO:0000256" key="5">
    <source>
        <dbReference type="ARBA" id="ARBA00040729"/>
    </source>
</evidence>
<keyword evidence="2" id="KW-0677">Repeat</keyword>
<evidence type="ECO:0000256" key="4">
    <source>
        <dbReference type="ARBA" id="ARBA00037273"/>
    </source>
</evidence>
<dbReference type="InterPro" id="IPR016169">
    <property type="entry name" value="FAD-bd_PCMH_sub2"/>
</dbReference>
<evidence type="ECO:0000256" key="2">
    <source>
        <dbReference type="ARBA" id="ARBA00022737"/>
    </source>
</evidence>
<sequence>MREEPGPSWTMRGLKKWLSTAPETRDELMKLVHDSRKFLEPDTVDMLEGVLDLPATQIREIMTPRPAIVSVFEDDALLDILPVLIESAHSRFPIFSASDQDTVVGILLAKDLLPVLGQSNQLIDVKSLMRQPVFVPETARSDQVLRMLKHTQTHIAIVVDEYGTTSGIVTLEDLLEEIVGEIEDEHDVDDPLAEYIVPDHEISGAWLVQALTPIEHFNDVLSADFSTEEVETIGGLLLQEIGRVSDLEGQIVNLNEWTFKILQADARSIILVRAVKA</sequence>
<protein>
    <recommendedName>
        <fullName evidence="5">Magnesium and cobalt efflux protein CorC</fullName>
    </recommendedName>
</protein>
<dbReference type="PROSITE" id="PS51371">
    <property type="entry name" value="CBS"/>
    <property type="match status" value="2"/>
</dbReference>
<gene>
    <name evidence="8" type="ORF">BKE30_11015</name>
</gene>
<evidence type="ECO:0000259" key="7">
    <source>
        <dbReference type="PROSITE" id="PS51371"/>
    </source>
</evidence>
<dbReference type="GO" id="GO:0050660">
    <property type="term" value="F:flavin adenine dinucleotide binding"/>
    <property type="evidence" value="ECO:0007669"/>
    <property type="project" value="InterPro"/>
</dbReference>
<dbReference type="InterPro" id="IPR005170">
    <property type="entry name" value="Transptr-assoc_dom"/>
</dbReference>